<gene>
    <name evidence="2" type="ORF">AFUS01_LOCUS665</name>
</gene>
<evidence type="ECO:0000256" key="1">
    <source>
        <dbReference type="SAM" id="MobiDB-lite"/>
    </source>
</evidence>
<feature type="region of interest" description="Disordered" evidence="1">
    <location>
        <begin position="1"/>
        <end position="26"/>
    </location>
</feature>
<keyword evidence="3" id="KW-1185">Reference proteome</keyword>
<accession>A0A8J2NQK8</accession>
<evidence type="ECO:0008006" key="4">
    <source>
        <dbReference type="Google" id="ProtNLM"/>
    </source>
</evidence>
<evidence type="ECO:0000313" key="3">
    <source>
        <dbReference type="Proteomes" id="UP000708208"/>
    </source>
</evidence>
<dbReference type="AlphaFoldDB" id="A0A8J2NQK8"/>
<comment type="caution">
    <text evidence="2">The sequence shown here is derived from an EMBL/GenBank/DDBJ whole genome shotgun (WGS) entry which is preliminary data.</text>
</comment>
<name>A0A8J2NQK8_9HEXA</name>
<proteinExistence type="predicted"/>
<reference evidence="2" key="1">
    <citation type="submission" date="2021-06" db="EMBL/GenBank/DDBJ databases">
        <authorList>
            <person name="Hodson N. C."/>
            <person name="Mongue J. A."/>
            <person name="Jaron S. K."/>
        </authorList>
    </citation>
    <scope>NUCLEOTIDE SEQUENCE</scope>
</reference>
<dbReference type="EMBL" id="CAJVCH010003443">
    <property type="protein sequence ID" value="CAG7648719.1"/>
    <property type="molecule type" value="Genomic_DNA"/>
</dbReference>
<evidence type="ECO:0000313" key="2">
    <source>
        <dbReference type="EMBL" id="CAG7648719.1"/>
    </source>
</evidence>
<sequence>MDSQQRQHFHNNDDSNRSANPWDTFRPKSVNSNYEPQYAPTMSTLVVSELFLDRLRDVQLLKTCRLVCKSWNTDACKSLRACSQVCIRETSSRFVTFTTLILKKALGPFQHFPSPFQNFHVEGGTFTDPNFLEFVLNIPITSLGLDHSVMTETGSDLNQQQLYRFLAENQGNITNVEIRWLGTFQLDIVNVNFGIKLTHLKRLVFQDCCVSCNHIEFMRYFLSICSPEWLCLNINDMGSVALLLPQDKAKNLKKLELYFGGISTMAWDHLASLRFLELKNVTFQVGDSFNKSFSHQWRSFCQNVSPLLEEFETNLLIYTFEPVLRFPNLKSININELQSGKNILPYFTPDRFPSLVKVKFSFRTPLNIAVDTGVPHSGVSFLDLSIESDNDGNDSLGQDLMQLLLTSMSRQFPGVSSLNFLISQFGCITLSQILNSFPNLTTLGLDGSCDFSCFSGMKKSMITKFLNRRWPVEGIPFDKSIADFIALDTIKLGRAFVLDPDMIRYCLPRVPKLRQVYLHWNSSLSASLLRDSIGHIDRIVIYNHAEFQDSMAQVSEMLPNAFMG</sequence>
<protein>
    <recommendedName>
        <fullName evidence="4">F-box domain-containing protein</fullName>
    </recommendedName>
</protein>
<organism evidence="2 3">
    <name type="scientific">Allacma fusca</name>
    <dbReference type="NCBI Taxonomy" id="39272"/>
    <lineage>
        <taxon>Eukaryota</taxon>
        <taxon>Metazoa</taxon>
        <taxon>Ecdysozoa</taxon>
        <taxon>Arthropoda</taxon>
        <taxon>Hexapoda</taxon>
        <taxon>Collembola</taxon>
        <taxon>Symphypleona</taxon>
        <taxon>Sminthuridae</taxon>
        <taxon>Allacma</taxon>
    </lineage>
</organism>
<dbReference type="Proteomes" id="UP000708208">
    <property type="component" value="Unassembled WGS sequence"/>
</dbReference>